<organism evidence="3 4">
    <name type="scientific">Marinicella litoralis</name>
    <dbReference type="NCBI Taxonomy" id="644220"/>
    <lineage>
        <taxon>Bacteria</taxon>
        <taxon>Pseudomonadati</taxon>
        <taxon>Pseudomonadota</taxon>
        <taxon>Gammaproteobacteria</taxon>
        <taxon>Lysobacterales</taxon>
        <taxon>Marinicellaceae</taxon>
        <taxon>Marinicella</taxon>
    </lineage>
</organism>
<dbReference type="EMBL" id="SNZB01000004">
    <property type="protein sequence ID" value="TDR19530.1"/>
    <property type="molecule type" value="Genomic_DNA"/>
</dbReference>
<dbReference type="OrthoDB" id="9807486at2"/>
<accession>A0A4R6XN29</accession>
<dbReference type="InterPro" id="IPR003774">
    <property type="entry name" value="AlgH-like"/>
</dbReference>
<evidence type="ECO:0000256" key="2">
    <source>
        <dbReference type="HAMAP-Rule" id="MF_00758"/>
    </source>
</evidence>
<protein>
    <recommendedName>
        <fullName evidence="2">UPF0301 protein C8D91_2086</fullName>
    </recommendedName>
</protein>
<dbReference type="SUPFAM" id="SSF143456">
    <property type="entry name" value="VC0467-like"/>
    <property type="match status" value="1"/>
</dbReference>
<dbReference type="Proteomes" id="UP000295724">
    <property type="component" value="Unassembled WGS sequence"/>
</dbReference>
<keyword evidence="4" id="KW-1185">Reference proteome</keyword>
<evidence type="ECO:0000313" key="4">
    <source>
        <dbReference type="Proteomes" id="UP000295724"/>
    </source>
</evidence>
<gene>
    <name evidence="3" type="ORF">C8D91_2086</name>
</gene>
<comment type="caution">
    <text evidence="3">The sequence shown here is derived from an EMBL/GenBank/DDBJ whole genome shotgun (WGS) entry which is preliminary data.</text>
</comment>
<evidence type="ECO:0000313" key="3">
    <source>
        <dbReference type="EMBL" id="TDR19530.1"/>
    </source>
</evidence>
<dbReference type="Pfam" id="PF02622">
    <property type="entry name" value="DUF179"/>
    <property type="match status" value="1"/>
</dbReference>
<dbReference type="HAMAP" id="MF_00758">
    <property type="entry name" value="UPF0301"/>
    <property type="match status" value="1"/>
</dbReference>
<proteinExistence type="inferred from homology"/>
<dbReference type="GO" id="GO:0005829">
    <property type="term" value="C:cytosol"/>
    <property type="evidence" value="ECO:0007669"/>
    <property type="project" value="TreeGrafter"/>
</dbReference>
<comment type="similarity">
    <text evidence="1 2">Belongs to the UPF0301 (AlgH) family.</text>
</comment>
<dbReference type="RefSeq" id="WP_099019833.1">
    <property type="nucleotide sequence ID" value="NZ_NIHB01000004.1"/>
</dbReference>
<dbReference type="NCBIfam" id="NF001266">
    <property type="entry name" value="PRK00228.1-1"/>
    <property type="match status" value="1"/>
</dbReference>
<reference evidence="3 4" key="1">
    <citation type="submission" date="2019-03" db="EMBL/GenBank/DDBJ databases">
        <title>Genomic Encyclopedia of Type Strains, Phase IV (KMG-IV): sequencing the most valuable type-strain genomes for metagenomic binning, comparative biology and taxonomic classification.</title>
        <authorList>
            <person name="Goeker M."/>
        </authorList>
    </citation>
    <scope>NUCLEOTIDE SEQUENCE [LARGE SCALE GENOMIC DNA]</scope>
    <source>
        <strain evidence="3 4">DSM 25488</strain>
    </source>
</reference>
<sequence>MNLTNQLLIATPEMADERFFKAVILICEHNEHGALGININMPSDITFEEILESLAIPMNSHKAESIIYEGGPVNTQCGFILHQNLYDYDSSIQIAKNISLTTSKDIIKAIAQDTMNGDWLMALGCATWHEGQLEQEIADNAWLTCASDEKLIFKNTLEKHDKWEQALDIIGVKPHQLSGDIGHA</sequence>
<evidence type="ECO:0000256" key="1">
    <source>
        <dbReference type="ARBA" id="ARBA00009600"/>
    </source>
</evidence>
<dbReference type="PANTHER" id="PTHR30327">
    <property type="entry name" value="UNCHARACTERIZED PROTEIN YQGE"/>
    <property type="match status" value="1"/>
</dbReference>
<dbReference type="PANTHER" id="PTHR30327:SF1">
    <property type="entry name" value="UPF0301 PROTEIN YQGE"/>
    <property type="match status" value="1"/>
</dbReference>
<dbReference type="AlphaFoldDB" id="A0A4R6XN29"/>
<dbReference type="Gene3D" id="3.40.1740.10">
    <property type="entry name" value="VC0467-like"/>
    <property type="match status" value="1"/>
</dbReference>
<name>A0A4R6XN29_9GAMM</name>